<keyword evidence="5 8" id="KW-0521">NADP</keyword>
<dbReference type="PRINTS" id="PR00070">
    <property type="entry name" value="DHFR"/>
</dbReference>
<evidence type="ECO:0000256" key="1">
    <source>
        <dbReference type="ARBA" id="ARBA00004903"/>
    </source>
</evidence>
<comment type="caution">
    <text evidence="10">The sequence shown here is derived from an EMBL/GenBank/DDBJ whole genome shotgun (WGS) entry which is preliminary data.</text>
</comment>
<dbReference type="GO" id="GO:0046655">
    <property type="term" value="P:folic acid metabolic process"/>
    <property type="evidence" value="ECO:0007669"/>
    <property type="project" value="TreeGrafter"/>
</dbReference>
<dbReference type="EC" id="1.5.1.3" evidence="3 8"/>
<dbReference type="PANTHER" id="PTHR48069:SF3">
    <property type="entry name" value="DIHYDROFOLATE REDUCTASE"/>
    <property type="match status" value="1"/>
</dbReference>
<dbReference type="GO" id="GO:0046452">
    <property type="term" value="P:dihydrofolate metabolic process"/>
    <property type="evidence" value="ECO:0007669"/>
    <property type="project" value="TreeGrafter"/>
</dbReference>
<sequence>MKLALIVALARNHSIGLNNQLPWHLPEDLRYFRAVTMGKPVVMGRKTHESIGRPLPGRPNIVISRQSGYQSDGVAVVESLEPAIQLAARLALQAEAGEAIIMGGADIYRQVLPLVDRMYLTEVHADFDGDAFFPQFDRSEWEEVQRVDHAGSGDNPVPYSFVILDRRVVEPH</sequence>
<comment type="catalytic activity">
    <reaction evidence="8">
        <text>(6S)-5,6,7,8-tetrahydrofolate + NADP(+) = 7,8-dihydrofolate + NADPH + H(+)</text>
        <dbReference type="Rhea" id="RHEA:15009"/>
        <dbReference type="ChEBI" id="CHEBI:15378"/>
        <dbReference type="ChEBI" id="CHEBI:57451"/>
        <dbReference type="ChEBI" id="CHEBI:57453"/>
        <dbReference type="ChEBI" id="CHEBI:57783"/>
        <dbReference type="ChEBI" id="CHEBI:58349"/>
        <dbReference type="EC" id="1.5.1.3"/>
    </reaction>
</comment>
<dbReference type="Gene3D" id="3.40.430.10">
    <property type="entry name" value="Dihydrofolate Reductase, subunit A"/>
    <property type="match status" value="1"/>
</dbReference>
<name>A0A9X3ISS4_9GAMM</name>
<dbReference type="GO" id="GO:0046654">
    <property type="term" value="P:tetrahydrofolate biosynthetic process"/>
    <property type="evidence" value="ECO:0007669"/>
    <property type="project" value="InterPro"/>
</dbReference>
<dbReference type="EMBL" id="JAPNOA010000025">
    <property type="protein sequence ID" value="MCY0965184.1"/>
    <property type="molecule type" value="Genomic_DNA"/>
</dbReference>
<dbReference type="InterPro" id="IPR001796">
    <property type="entry name" value="DHFR_dom"/>
</dbReference>
<evidence type="ECO:0000259" key="9">
    <source>
        <dbReference type="PROSITE" id="PS51330"/>
    </source>
</evidence>
<evidence type="ECO:0000256" key="3">
    <source>
        <dbReference type="ARBA" id="ARBA00012856"/>
    </source>
</evidence>
<dbReference type="GO" id="GO:0070401">
    <property type="term" value="F:NADP+ binding"/>
    <property type="evidence" value="ECO:0007669"/>
    <property type="project" value="UniProtKB-ARBA"/>
</dbReference>
<dbReference type="PIRSF" id="PIRSF000194">
    <property type="entry name" value="DHFR"/>
    <property type="match status" value="1"/>
</dbReference>
<dbReference type="GO" id="GO:0004146">
    <property type="term" value="F:dihydrofolate reductase activity"/>
    <property type="evidence" value="ECO:0007669"/>
    <property type="project" value="UniProtKB-EC"/>
</dbReference>
<comment type="similarity">
    <text evidence="2 8">Belongs to the dihydrofolate reductase family.</text>
</comment>
<evidence type="ECO:0000256" key="7">
    <source>
        <dbReference type="ARBA" id="ARBA00025067"/>
    </source>
</evidence>
<dbReference type="CDD" id="cd00209">
    <property type="entry name" value="DHFR"/>
    <property type="match status" value="1"/>
</dbReference>
<gene>
    <name evidence="10" type="ORF">OUO13_08305</name>
</gene>
<accession>A0A9X3ISS4</accession>
<reference evidence="10" key="1">
    <citation type="submission" date="2022-11" db="EMBL/GenBank/DDBJ databases">
        <title>Parathalassolutuus dongxingensis gen. nov., sp. nov., a novel member of family Oceanospirillaceae isolated from a coastal shrimp pond in Guangxi, China.</title>
        <authorList>
            <person name="Chen H."/>
        </authorList>
    </citation>
    <scope>NUCLEOTIDE SEQUENCE</scope>
    <source>
        <strain evidence="10">G-43</strain>
    </source>
</reference>
<dbReference type="FunFam" id="3.40.430.10:FF:000001">
    <property type="entry name" value="Dihydrofolate reductase"/>
    <property type="match status" value="1"/>
</dbReference>
<evidence type="ECO:0000313" key="10">
    <source>
        <dbReference type="EMBL" id="MCY0965184.1"/>
    </source>
</evidence>
<dbReference type="PANTHER" id="PTHR48069">
    <property type="entry name" value="DIHYDROFOLATE REDUCTASE"/>
    <property type="match status" value="1"/>
</dbReference>
<keyword evidence="4 8" id="KW-0554">One-carbon metabolism</keyword>
<evidence type="ECO:0000256" key="6">
    <source>
        <dbReference type="ARBA" id="ARBA00023002"/>
    </source>
</evidence>
<comment type="function">
    <text evidence="7 8">Key enzyme in folate metabolism. Catalyzes an essential reaction for de novo glycine and purine synthesis, and for DNA precursor synthesis.</text>
</comment>
<evidence type="ECO:0000256" key="5">
    <source>
        <dbReference type="ARBA" id="ARBA00022857"/>
    </source>
</evidence>
<dbReference type="InterPro" id="IPR024072">
    <property type="entry name" value="DHFR-like_dom_sf"/>
</dbReference>
<dbReference type="AlphaFoldDB" id="A0A9X3ISS4"/>
<protein>
    <recommendedName>
        <fullName evidence="3 8">Dihydrofolate reductase</fullName>
        <ecNumber evidence="3 8">1.5.1.3</ecNumber>
    </recommendedName>
</protein>
<dbReference type="Proteomes" id="UP001150830">
    <property type="component" value="Unassembled WGS sequence"/>
</dbReference>
<evidence type="ECO:0000256" key="4">
    <source>
        <dbReference type="ARBA" id="ARBA00022563"/>
    </source>
</evidence>
<dbReference type="InterPro" id="IPR012259">
    <property type="entry name" value="DHFR"/>
</dbReference>
<proteinExistence type="inferred from homology"/>
<organism evidence="10 11">
    <name type="scientific">Parathalassolituus penaei</name>
    <dbReference type="NCBI Taxonomy" id="2997323"/>
    <lineage>
        <taxon>Bacteria</taxon>
        <taxon>Pseudomonadati</taxon>
        <taxon>Pseudomonadota</taxon>
        <taxon>Gammaproteobacteria</taxon>
        <taxon>Oceanospirillales</taxon>
        <taxon>Oceanospirillaceae</taxon>
        <taxon>Parathalassolituus</taxon>
    </lineage>
</organism>
<keyword evidence="6 8" id="KW-0560">Oxidoreductase</keyword>
<evidence type="ECO:0000256" key="8">
    <source>
        <dbReference type="PIRNR" id="PIRNR000194"/>
    </source>
</evidence>
<dbReference type="GO" id="GO:0005829">
    <property type="term" value="C:cytosol"/>
    <property type="evidence" value="ECO:0007669"/>
    <property type="project" value="TreeGrafter"/>
</dbReference>
<feature type="domain" description="DHFR" evidence="9">
    <location>
        <begin position="2"/>
        <end position="166"/>
    </location>
</feature>
<comment type="pathway">
    <text evidence="1 8">Cofactor biosynthesis; tetrahydrofolate biosynthesis; 5,6,7,8-tetrahydrofolate from 7,8-dihydrofolate: step 1/1.</text>
</comment>
<dbReference type="PROSITE" id="PS51330">
    <property type="entry name" value="DHFR_2"/>
    <property type="match status" value="1"/>
</dbReference>
<dbReference type="SUPFAM" id="SSF53597">
    <property type="entry name" value="Dihydrofolate reductase-like"/>
    <property type="match status" value="1"/>
</dbReference>
<evidence type="ECO:0000256" key="2">
    <source>
        <dbReference type="ARBA" id="ARBA00009539"/>
    </source>
</evidence>
<dbReference type="GO" id="GO:0006730">
    <property type="term" value="P:one-carbon metabolic process"/>
    <property type="evidence" value="ECO:0007669"/>
    <property type="project" value="UniProtKB-KW"/>
</dbReference>
<dbReference type="Pfam" id="PF00186">
    <property type="entry name" value="DHFR_1"/>
    <property type="match status" value="1"/>
</dbReference>
<keyword evidence="11" id="KW-1185">Reference proteome</keyword>
<dbReference type="RefSeq" id="WP_283173399.1">
    <property type="nucleotide sequence ID" value="NZ_JAPNOA010000025.1"/>
</dbReference>
<evidence type="ECO:0000313" key="11">
    <source>
        <dbReference type="Proteomes" id="UP001150830"/>
    </source>
</evidence>